<dbReference type="GO" id="GO:0002143">
    <property type="term" value="P:tRNA wobble position uridine thiolation"/>
    <property type="evidence" value="ECO:0007669"/>
    <property type="project" value="TreeGrafter"/>
</dbReference>
<dbReference type="Gene3D" id="1.10.10.370">
    <property type="entry name" value="DsrC-like protein, C-terminal domain"/>
    <property type="match status" value="1"/>
</dbReference>
<comment type="caution">
    <text evidence="4">The sequence shown here is derived from an EMBL/GenBank/DDBJ whole genome shotgun (WGS) entry which is preliminary data.</text>
</comment>
<evidence type="ECO:0000256" key="2">
    <source>
        <dbReference type="ARBA" id="ARBA00005718"/>
    </source>
</evidence>
<accession>A0A7L4PAV9</accession>
<dbReference type="Proteomes" id="UP000554766">
    <property type="component" value="Unassembled WGS sequence"/>
</dbReference>
<dbReference type="SUPFAM" id="SSF69721">
    <property type="entry name" value="DsrC, the gamma subunit of dissimilatory sulfite reductase"/>
    <property type="match status" value="1"/>
</dbReference>
<dbReference type="RefSeq" id="WP_011901595.1">
    <property type="nucleotide sequence ID" value="NZ_JAAVJF010000004.1"/>
</dbReference>
<keyword evidence="5" id="KW-1185">Reference proteome</keyword>
<keyword evidence="3" id="KW-0963">Cytoplasm</keyword>
<organism evidence="4 5">
    <name type="scientific">Pyrobaculum arsenaticum</name>
    <dbReference type="NCBI Taxonomy" id="121277"/>
    <lineage>
        <taxon>Archaea</taxon>
        <taxon>Thermoproteota</taxon>
        <taxon>Thermoprotei</taxon>
        <taxon>Thermoproteales</taxon>
        <taxon>Thermoproteaceae</taxon>
        <taxon>Pyrobaculum</taxon>
    </lineage>
</organism>
<dbReference type="InterPro" id="IPR042072">
    <property type="entry name" value="DsrC-like_C"/>
</dbReference>
<dbReference type="InterPro" id="IPR007453">
    <property type="entry name" value="DsrC/TusE"/>
</dbReference>
<dbReference type="EMBL" id="JAAVJF010000004">
    <property type="protein sequence ID" value="NYR16011.1"/>
    <property type="molecule type" value="Genomic_DNA"/>
</dbReference>
<dbReference type="GO" id="GO:0005737">
    <property type="term" value="C:cytoplasm"/>
    <property type="evidence" value="ECO:0007669"/>
    <property type="project" value="UniProtKB-SubCell"/>
</dbReference>
<comment type="subcellular location">
    <subcellularLocation>
        <location evidence="1">Cytoplasm</location>
    </subcellularLocation>
</comment>
<dbReference type="OMA" id="FWLENEV"/>
<dbReference type="Pfam" id="PF04358">
    <property type="entry name" value="DsrC"/>
    <property type="match status" value="1"/>
</dbReference>
<evidence type="ECO:0000256" key="3">
    <source>
        <dbReference type="ARBA" id="ARBA00022490"/>
    </source>
</evidence>
<dbReference type="PANTHER" id="PTHR37010:SF1">
    <property type="entry name" value="SULFURTRANSFERASE TUSE"/>
    <property type="match status" value="1"/>
</dbReference>
<dbReference type="GeneID" id="5054910"/>
<sequence length="112" mass="12283">MKCPSAVVIHGKRIELVNCVPKKAEEWSIELARALAEANGIKFTDDVAKIVKYVREFWLQYGTCPPISVVESDMAIDRRTILALFGGRYDVICILAGAEPPTGCLSQVLSST</sequence>
<gene>
    <name evidence="4" type="ORF">HC235_08735</name>
</gene>
<proteinExistence type="inferred from homology"/>
<dbReference type="InterPro" id="IPR025526">
    <property type="entry name" value="DsrC-like_dom_sf"/>
</dbReference>
<dbReference type="PANTHER" id="PTHR37010">
    <property type="entry name" value="SULFURTRANSFERASE TUSE"/>
    <property type="match status" value="1"/>
</dbReference>
<reference evidence="4 5" key="1">
    <citation type="journal article" date="2020" name="Nat. Commun.">
        <title>The structures of two archaeal type IV pili illuminate evolutionary relationships.</title>
        <authorList>
            <person name="Wang F."/>
            <person name="Baquero D.P."/>
            <person name="Su Z."/>
            <person name="Beltran L.C."/>
            <person name="Prangishvili D."/>
            <person name="Krupovic M."/>
            <person name="Egelman E.H."/>
        </authorList>
    </citation>
    <scope>NUCLEOTIDE SEQUENCE [LARGE SCALE GENOMIC DNA]</scope>
    <source>
        <strain evidence="4 5">2GA</strain>
    </source>
</reference>
<comment type="similarity">
    <text evidence="2">Belongs to the DsrC/TusE family.</text>
</comment>
<dbReference type="GO" id="GO:0097163">
    <property type="term" value="F:sulfur carrier activity"/>
    <property type="evidence" value="ECO:0007669"/>
    <property type="project" value="TreeGrafter"/>
</dbReference>
<name>A0A7L4PAV9_9CREN</name>
<dbReference type="AlphaFoldDB" id="A0A7L4PAV9"/>
<evidence type="ECO:0000256" key="1">
    <source>
        <dbReference type="ARBA" id="ARBA00004496"/>
    </source>
</evidence>
<protein>
    <submittedName>
        <fullName evidence="4">Siroheme-sulfite reductase subunit gamma</fullName>
    </submittedName>
</protein>
<evidence type="ECO:0000313" key="4">
    <source>
        <dbReference type="EMBL" id="NYR16011.1"/>
    </source>
</evidence>
<evidence type="ECO:0000313" key="5">
    <source>
        <dbReference type="Proteomes" id="UP000554766"/>
    </source>
</evidence>